<evidence type="ECO:0000313" key="1">
    <source>
        <dbReference type="EnsemblMetazoa" id="GBRI022697-PA"/>
    </source>
</evidence>
<dbReference type="AlphaFoldDB" id="A0A1A9WK64"/>
<dbReference type="EnsemblMetazoa" id="GBRI022697-RA">
    <property type="protein sequence ID" value="GBRI022697-PA"/>
    <property type="gene ID" value="GBRI022697"/>
</dbReference>
<proteinExistence type="predicted"/>
<name>A0A1A9WK64_9MUSC</name>
<accession>A0A1A9WK64</accession>
<reference evidence="1" key="2">
    <citation type="submission" date="2020-05" db="UniProtKB">
        <authorList>
            <consortium name="EnsemblMetazoa"/>
        </authorList>
    </citation>
    <scope>IDENTIFICATION</scope>
    <source>
        <strain evidence="1">IAEA</strain>
    </source>
</reference>
<reference evidence="2" key="1">
    <citation type="submission" date="2014-03" db="EMBL/GenBank/DDBJ databases">
        <authorList>
            <person name="Aksoy S."/>
            <person name="Warren W."/>
            <person name="Wilson R.K."/>
        </authorList>
    </citation>
    <scope>NUCLEOTIDE SEQUENCE [LARGE SCALE GENOMIC DNA]</scope>
    <source>
        <strain evidence="2">IAEA</strain>
    </source>
</reference>
<protein>
    <submittedName>
        <fullName evidence="1">Uncharacterized protein</fullName>
    </submittedName>
</protein>
<evidence type="ECO:0000313" key="2">
    <source>
        <dbReference type="Proteomes" id="UP000091820"/>
    </source>
</evidence>
<sequence length="331" mass="39132">MRTVMSMDECVYISIIINKFKLTARLQKLRERYTDVDTNTRIPAMLDSALSVFQALISQKEHLKKKKIHVYSIRTASHTRTRQMYRVIATITCGVSHFIPLIPRRKMTLKLIWCTIAICCLSHHQQISSSIGFKGEQNIQVEEFIDYMENLVLNTTNKALMETCNIFQNFSQQIDAKLTKAIEPIISDYISKVNDALKYNYNYTEKRKLLQLFRYEGQELEKLRLIYSPEEPAFRIQLISQELINDMHNTTDVDNLYLEFMQKFQKASIALTNTLLVDSNEKEENYFELLMLLIDIENERNLKEKDKLYDEFIETFLFKSEQDRIETRELL</sequence>
<dbReference type="Proteomes" id="UP000091820">
    <property type="component" value="Unassembled WGS sequence"/>
</dbReference>
<dbReference type="VEuPathDB" id="VectorBase:GBRI022697"/>
<keyword evidence="2" id="KW-1185">Reference proteome</keyword>
<organism evidence="1 2">
    <name type="scientific">Glossina brevipalpis</name>
    <dbReference type="NCBI Taxonomy" id="37001"/>
    <lineage>
        <taxon>Eukaryota</taxon>
        <taxon>Metazoa</taxon>
        <taxon>Ecdysozoa</taxon>
        <taxon>Arthropoda</taxon>
        <taxon>Hexapoda</taxon>
        <taxon>Insecta</taxon>
        <taxon>Pterygota</taxon>
        <taxon>Neoptera</taxon>
        <taxon>Endopterygota</taxon>
        <taxon>Diptera</taxon>
        <taxon>Brachycera</taxon>
        <taxon>Muscomorpha</taxon>
        <taxon>Hippoboscoidea</taxon>
        <taxon>Glossinidae</taxon>
        <taxon>Glossina</taxon>
    </lineage>
</organism>